<protein>
    <submittedName>
        <fullName evidence="1">Uncharacterized protein</fullName>
    </submittedName>
</protein>
<dbReference type="RefSeq" id="WP_045301551.1">
    <property type="nucleotide sequence ID" value="NZ_JYJA01000039.1"/>
</dbReference>
<accession>A0A0M2H8C4</accession>
<dbReference type="PATRIC" id="fig|69370.6.peg.3496"/>
<reference evidence="1 2" key="1">
    <citation type="submission" date="2015-02" db="EMBL/GenBank/DDBJ databases">
        <title>Draft genome sequences of ten Microbacterium spp. with emphasis on heavy metal contaminated environments.</title>
        <authorList>
            <person name="Corretto E."/>
        </authorList>
    </citation>
    <scope>NUCLEOTIDE SEQUENCE [LARGE SCALE GENOMIC DNA]</scope>
    <source>
        <strain evidence="1 2">DSM 8608</strain>
    </source>
</reference>
<sequence length="87" mass="9852">MNSAASSRAQRRAQAAFREAYRRDVLGSATARRRVIAKYRGDDGWQPVKGVRLDDESAQAFMADGVTLVRVRRRGREIEVGLRRYLG</sequence>
<evidence type="ECO:0000313" key="1">
    <source>
        <dbReference type="EMBL" id="KJL40816.1"/>
    </source>
</evidence>
<evidence type="ECO:0000313" key="2">
    <source>
        <dbReference type="Proteomes" id="UP000034098"/>
    </source>
</evidence>
<keyword evidence="2" id="KW-1185">Reference proteome</keyword>
<dbReference type="Proteomes" id="UP000034098">
    <property type="component" value="Unassembled WGS sequence"/>
</dbReference>
<organism evidence="1 2">
    <name type="scientific">Microbacterium trichothecenolyticum</name>
    <name type="common">Aureobacterium trichothecenolyticum</name>
    <dbReference type="NCBI Taxonomy" id="69370"/>
    <lineage>
        <taxon>Bacteria</taxon>
        <taxon>Bacillati</taxon>
        <taxon>Actinomycetota</taxon>
        <taxon>Actinomycetes</taxon>
        <taxon>Micrococcales</taxon>
        <taxon>Microbacteriaceae</taxon>
        <taxon>Microbacterium</taxon>
    </lineage>
</organism>
<dbReference type="OrthoDB" id="5125123at2"/>
<gene>
    <name evidence="1" type="ORF">RS82_03432</name>
</gene>
<comment type="caution">
    <text evidence="1">The sequence shown here is derived from an EMBL/GenBank/DDBJ whole genome shotgun (WGS) entry which is preliminary data.</text>
</comment>
<dbReference type="EMBL" id="JYJA01000039">
    <property type="protein sequence ID" value="KJL40816.1"/>
    <property type="molecule type" value="Genomic_DNA"/>
</dbReference>
<proteinExistence type="predicted"/>
<name>A0A0M2H8C4_MICTR</name>
<dbReference type="AlphaFoldDB" id="A0A0M2H8C4"/>